<accession>A0AAN9B766</accession>
<dbReference type="Proteomes" id="UP001374579">
    <property type="component" value="Unassembled WGS sequence"/>
</dbReference>
<organism evidence="2 3">
    <name type="scientific">Littorina saxatilis</name>
    <dbReference type="NCBI Taxonomy" id="31220"/>
    <lineage>
        <taxon>Eukaryota</taxon>
        <taxon>Metazoa</taxon>
        <taxon>Spiralia</taxon>
        <taxon>Lophotrochozoa</taxon>
        <taxon>Mollusca</taxon>
        <taxon>Gastropoda</taxon>
        <taxon>Caenogastropoda</taxon>
        <taxon>Littorinimorpha</taxon>
        <taxon>Littorinoidea</taxon>
        <taxon>Littorinidae</taxon>
        <taxon>Littorina</taxon>
    </lineage>
</organism>
<keyword evidence="3" id="KW-1185">Reference proteome</keyword>
<feature type="compositionally biased region" description="Low complexity" evidence="1">
    <location>
        <begin position="134"/>
        <end position="143"/>
    </location>
</feature>
<evidence type="ECO:0000256" key="1">
    <source>
        <dbReference type="SAM" id="MobiDB-lite"/>
    </source>
</evidence>
<sequence length="368" mass="41532">MEKNEAFRKQVLSRLYGISDPTESAKEESSEDVKSEDVKSEDTKESTDKDEEKKDYTLVKLKEETTATESESKSEKDESAKKTDTEKEEVLKESSINKDIEDVKTDHSNNNGDSSTVANDNHDKSVSSSKGNATPRTTPTTTTSHLYSVLMAPLDGRSPYRDHNLRSASDQDTDSSQKKRMRLDSSSEKIKSENAAESGDHSDTKTTVNTNSSVGMDLSKNQKKKQKKKKRRNLLNRIEVQRAKEFIYSSENEQYSVEKLRTMIEDVTEFLDAIWDVYCSEARLKGESVEEDGYKVAAVLKCLSASGEGSWRDLQLLSRAKSVLVLRSKNLAASTIARVENELGYDTDIRTFIVRMLKFWMDHVVTKA</sequence>
<name>A0AAN9B766_9CAEN</name>
<dbReference type="AlphaFoldDB" id="A0AAN9B766"/>
<evidence type="ECO:0000313" key="3">
    <source>
        <dbReference type="Proteomes" id="UP001374579"/>
    </source>
</evidence>
<dbReference type="EMBL" id="JBAMIC010000011">
    <property type="protein sequence ID" value="KAK7100571.1"/>
    <property type="molecule type" value="Genomic_DNA"/>
</dbReference>
<protein>
    <submittedName>
        <fullName evidence="2">Uncharacterized protein</fullName>
    </submittedName>
</protein>
<evidence type="ECO:0000313" key="2">
    <source>
        <dbReference type="EMBL" id="KAK7100571.1"/>
    </source>
</evidence>
<gene>
    <name evidence="2" type="ORF">V1264_023499</name>
</gene>
<feature type="compositionally biased region" description="Polar residues" evidence="1">
    <location>
        <begin position="205"/>
        <end position="214"/>
    </location>
</feature>
<comment type="caution">
    <text evidence="2">The sequence shown here is derived from an EMBL/GenBank/DDBJ whole genome shotgun (WGS) entry which is preliminary data.</text>
</comment>
<feature type="compositionally biased region" description="Basic and acidic residues" evidence="1">
    <location>
        <begin position="182"/>
        <end position="204"/>
    </location>
</feature>
<feature type="compositionally biased region" description="Polar residues" evidence="1">
    <location>
        <begin position="108"/>
        <end position="119"/>
    </location>
</feature>
<feature type="compositionally biased region" description="Basic residues" evidence="1">
    <location>
        <begin position="221"/>
        <end position="234"/>
    </location>
</feature>
<feature type="region of interest" description="Disordered" evidence="1">
    <location>
        <begin position="1"/>
        <end position="234"/>
    </location>
</feature>
<proteinExistence type="predicted"/>
<reference evidence="2 3" key="1">
    <citation type="submission" date="2024-02" db="EMBL/GenBank/DDBJ databases">
        <title>Chromosome-scale genome assembly of the rough periwinkle Littorina saxatilis.</title>
        <authorList>
            <person name="De Jode A."/>
            <person name="Faria R."/>
            <person name="Formenti G."/>
            <person name="Sims Y."/>
            <person name="Smith T.P."/>
            <person name="Tracey A."/>
            <person name="Wood J.M.D."/>
            <person name="Zagrodzka Z.B."/>
            <person name="Johannesson K."/>
            <person name="Butlin R.K."/>
            <person name="Leder E.H."/>
        </authorList>
    </citation>
    <scope>NUCLEOTIDE SEQUENCE [LARGE SCALE GENOMIC DNA]</scope>
    <source>
        <strain evidence="2">Snail1</strain>
        <tissue evidence="2">Muscle</tissue>
    </source>
</reference>
<feature type="compositionally biased region" description="Basic and acidic residues" evidence="1">
    <location>
        <begin position="23"/>
        <end position="107"/>
    </location>
</feature>